<keyword evidence="4" id="KW-0175">Coiled coil</keyword>
<feature type="chain" id="PRO_5013317098" evidence="7">
    <location>
        <begin position="19"/>
        <end position="2255"/>
    </location>
</feature>
<feature type="coiled-coil region" evidence="4">
    <location>
        <begin position="585"/>
        <end position="612"/>
    </location>
</feature>
<keyword evidence="6" id="KW-0812">Transmembrane</keyword>
<dbReference type="InterPro" id="IPR011990">
    <property type="entry name" value="TPR-like_helical_dom_sf"/>
</dbReference>
<evidence type="ECO:0000313" key="9">
    <source>
        <dbReference type="Proteomes" id="UP000186817"/>
    </source>
</evidence>
<evidence type="ECO:0000256" key="5">
    <source>
        <dbReference type="SAM" id="MobiDB-lite"/>
    </source>
</evidence>
<dbReference type="InterPro" id="IPR001680">
    <property type="entry name" value="WD40_rpt"/>
</dbReference>
<feature type="coiled-coil region" evidence="4">
    <location>
        <begin position="1306"/>
        <end position="1333"/>
    </location>
</feature>
<dbReference type="Gene3D" id="2.130.10.10">
    <property type="entry name" value="YVTN repeat-like/Quinoprotein amine dehydrogenase"/>
    <property type="match status" value="2"/>
</dbReference>
<dbReference type="GO" id="GO:1990234">
    <property type="term" value="C:transferase complex"/>
    <property type="evidence" value="ECO:0007669"/>
    <property type="project" value="UniProtKB-ARBA"/>
</dbReference>
<keyword evidence="9" id="KW-1185">Reference proteome</keyword>
<evidence type="ECO:0000313" key="8">
    <source>
        <dbReference type="EMBL" id="OLQ09533.1"/>
    </source>
</evidence>
<feature type="region of interest" description="Disordered" evidence="5">
    <location>
        <begin position="1740"/>
        <end position="1782"/>
    </location>
</feature>
<keyword evidence="6" id="KW-0472">Membrane</keyword>
<dbReference type="Proteomes" id="UP000186817">
    <property type="component" value="Unassembled WGS sequence"/>
</dbReference>
<keyword evidence="2" id="KW-0677">Repeat</keyword>
<accession>A0A1Q9EQ22</accession>
<keyword evidence="1 3" id="KW-0853">WD repeat</keyword>
<dbReference type="PROSITE" id="PS00678">
    <property type="entry name" value="WD_REPEATS_1"/>
    <property type="match status" value="3"/>
</dbReference>
<organism evidence="8 9">
    <name type="scientific">Symbiodinium microadriaticum</name>
    <name type="common">Dinoflagellate</name>
    <name type="synonym">Zooxanthella microadriatica</name>
    <dbReference type="NCBI Taxonomy" id="2951"/>
    <lineage>
        <taxon>Eukaryota</taxon>
        <taxon>Sar</taxon>
        <taxon>Alveolata</taxon>
        <taxon>Dinophyceae</taxon>
        <taxon>Suessiales</taxon>
        <taxon>Symbiodiniaceae</taxon>
        <taxon>Symbiodinium</taxon>
    </lineage>
</organism>
<dbReference type="PANTHER" id="PTHR22847">
    <property type="entry name" value="WD40 REPEAT PROTEIN"/>
    <property type="match status" value="1"/>
</dbReference>
<protein>
    <submittedName>
        <fullName evidence="8">Vegetative incompatibility protein HET-E-1</fullName>
    </submittedName>
</protein>
<evidence type="ECO:0000256" key="3">
    <source>
        <dbReference type="PROSITE-ProRule" id="PRU00221"/>
    </source>
</evidence>
<feature type="repeat" description="WD" evidence="3">
    <location>
        <begin position="883"/>
        <end position="914"/>
    </location>
</feature>
<proteinExistence type="predicted"/>
<dbReference type="PANTHER" id="PTHR22847:SF637">
    <property type="entry name" value="WD REPEAT DOMAIN 5B"/>
    <property type="match status" value="1"/>
</dbReference>
<dbReference type="SUPFAM" id="SSF50978">
    <property type="entry name" value="WD40 repeat-like"/>
    <property type="match status" value="2"/>
</dbReference>
<dbReference type="EMBL" id="LSRX01000095">
    <property type="protein sequence ID" value="OLQ09533.1"/>
    <property type="molecule type" value="Genomic_DNA"/>
</dbReference>
<dbReference type="InterPro" id="IPR019775">
    <property type="entry name" value="WD40_repeat_CS"/>
</dbReference>
<dbReference type="Pfam" id="PF00400">
    <property type="entry name" value="WD40"/>
    <property type="match status" value="3"/>
</dbReference>
<dbReference type="SUPFAM" id="SSF48452">
    <property type="entry name" value="TPR-like"/>
    <property type="match status" value="1"/>
</dbReference>
<feature type="compositionally biased region" description="Basic residues" evidence="5">
    <location>
        <begin position="1772"/>
        <end position="1782"/>
    </location>
</feature>
<evidence type="ECO:0000256" key="7">
    <source>
        <dbReference type="SAM" id="SignalP"/>
    </source>
</evidence>
<dbReference type="OrthoDB" id="407922at2759"/>
<feature type="repeat" description="WD" evidence="3">
    <location>
        <begin position="1542"/>
        <end position="1583"/>
    </location>
</feature>
<keyword evidence="6" id="KW-1133">Transmembrane helix</keyword>
<evidence type="ECO:0000256" key="4">
    <source>
        <dbReference type="SAM" id="Coils"/>
    </source>
</evidence>
<feature type="transmembrane region" description="Helical" evidence="6">
    <location>
        <begin position="387"/>
        <end position="409"/>
    </location>
</feature>
<comment type="caution">
    <text evidence="8">The sequence shown here is derived from an EMBL/GenBank/DDBJ whole genome shotgun (WGS) entry which is preliminary data.</text>
</comment>
<feature type="repeat" description="WD" evidence="3">
    <location>
        <begin position="1519"/>
        <end position="1541"/>
    </location>
</feature>
<dbReference type="Gene3D" id="1.25.40.10">
    <property type="entry name" value="Tetratricopeptide repeat domain"/>
    <property type="match status" value="1"/>
</dbReference>
<dbReference type="Gene3D" id="1.20.1410.10">
    <property type="entry name" value="I/LWEQ domain"/>
    <property type="match status" value="1"/>
</dbReference>
<dbReference type="PROSITE" id="PS50294">
    <property type="entry name" value="WD_REPEATS_REGION"/>
    <property type="match status" value="1"/>
</dbReference>
<dbReference type="InterPro" id="IPR036322">
    <property type="entry name" value="WD40_repeat_dom_sf"/>
</dbReference>
<dbReference type="InterPro" id="IPR015943">
    <property type="entry name" value="WD40/YVTN_repeat-like_dom_sf"/>
</dbReference>
<gene>
    <name evidence="8" type="primary">HET-E1</name>
    <name evidence="8" type="ORF">AK812_SmicGene6862</name>
</gene>
<evidence type="ECO:0000256" key="6">
    <source>
        <dbReference type="SAM" id="Phobius"/>
    </source>
</evidence>
<feature type="repeat" description="WD" evidence="3">
    <location>
        <begin position="1584"/>
        <end position="1625"/>
    </location>
</feature>
<dbReference type="CDD" id="cd00200">
    <property type="entry name" value="WD40"/>
    <property type="match status" value="1"/>
</dbReference>
<dbReference type="PROSITE" id="PS50082">
    <property type="entry name" value="WD_REPEATS_2"/>
    <property type="match status" value="4"/>
</dbReference>
<feature type="signal peptide" evidence="7">
    <location>
        <begin position="1"/>
        <end position="18"/>
    </location>
</feature>
<reference evidence="8 9" key="1">
    <citation type="submission" date="2016-02" db="EMBL/GenBank/DDBJ databases">
        <title>Genome analysis of coral dinoflagellate symbionts highlights evolutionary adaptations to a symbiotic lifestyle.</title>
        <authorList>
            <person name="Aranda M."/>
            <person name="Li Y."/>
            <person name="Liew Y.J."/>
            <person name="Baumgarten S."/>
            <person name="Simakov O."/>
            <person name="Wilson M."/>
            <person name="Piel J."/>
            <person name="Ashoor H."/>
            <person name="Bougouffa S."/>
            <person name="Bajic V.B."/>
            <person name="Ryu T."/>
            <person name="Ravasi T."/>
            <person name="Bayer T."/>
            <person name="Micklem G."/>
            <person name="Kim H."/>
            <person name="Bhak J."/>
            <person name="Lajeunesse T.C."/>
            <person name="Voolstra C.R."/>
        </authorList>
    </citation>
    <scope>NUCLEOTIDE SEQUENCE [LARGE SCALE GENOMIC DNA]</scope>
    <source>
        <strain evidence="8 9">CCMP2467</strain>
    </source>
</reference>
<name>A0A1Q9EQ22_SYMMI</name>
<evidence type="ECO:0000256" key="1">
    <source>
        <dbReference type="ARBA" id="ARBA00022574"/>
    </source>
</evidence>
<feature type="transmembrane region" description="Helical" evidence="6">
    <location>
        <begin position="353"/>
        <end position="375"/>
    </location>
</feature>
<sequence length="2255" mass="248883">MGLCTVALLSLLLFPCSAKTAKIDQGPELASEQVLEEAVLEAKFFEHRERFGIDDRRTLEVFFQLFDLWIMLYRLNKADEALKEVMPACWWRQDDLTVQAIQALAFTRWKQGRLKEALTWFNQMEGGVLLGLAGVREKQYKLTEARESAQEAYDLYKQRDMENGWESSLTAKAGMTVSKMALKLGDTEEAEAKCQEAIRLFESTSGEDSPLLATAFKRMGEIRIAQVIIHQQLTDAHLGKGELDRQSFRPYFPTIAQVLKRVYDMKQDGNAGAYYKLAGELFVLGEDCEAGKSLLFAAVSLLETESSIDTSGMVKTCKELIRSLDKHKVADSSSGVAFSWLLAADCDQPLVQWLYGFMAIPIVVLLVMCLHQWAILGTYWNWQAEDYVELAVIISWYCVLLCLSTAVLATSEAAESESFESCHIQPSLAETQPDMATENLLAAAKRVWTDVSAQIKAADEPKEGTLLPVDELKKVSKYLQHTLTKFGASATAVADAEEAKKGLTPIAQEVVKAYTAAAGTLMSLSGGAGACLAAELKDAGSGLADSLEALGNAVLTPGLASCAAKALQAAGNFERVSTQNRAAIRRRLLKNLAMLRDANREMQQEIENADKKGLGTVEVLSGDEELLEDEDDLCSTFQETMLPSERRILESALKMSTQIEEVLKEASTSCVAGSESQISLDLATLEVIAEQATQVPGAIDTLAADCVGGVDAEACNSSLEKLRQALPVFIHYPSGAADTLTPLLEETQAALAAAEAEEAAKEAGHSLAVDMELKTVRALLMPVIGQQAFSDVCIRRLFAQAKWRLRTLEWCNLTGNTGNRAHCIAVQGTMASSGENDILLLLEGDRRSLFPGSNPRMLTVSTDQTMRQWDVKTGDEQRCWWRHKAAILCLDVDWDTDMAVTGSGDHTLALWDVNEEVPEDKALQSFFRGHKDWVTSVDADWDGRMFHMLLCLAPAASVVPPHTAHKESLPLDTSIRCSAQFLTDAPVPHPKQPIITELKDVMTSTESTESRIASLQDALSSIFLALPKNSRGAVRPPAARYALHRLFVQRHGWQFHGLEPRGETWDSSSPATALGNRVSEDVYALFESRLTDHGLDLHDLAVLAAMLENMVHAEADIRLTAAMSAQEKPLDRVLNMTEATEVLETYMASFVLGADMQHLQPDNMLQKLGEVGEQYPTWPATQSFLQETRQDILPSKKELSFRDMSEVAAAVGERYGRWQSHECSALKHELLQSEEHPNTGRVRLSDFYGMALHGGKWQFSESVSYLRQLGALDETDPDAIRLVIPNYILGPSNCIASSGYYAVCCIDECDAYLNSLEQKLQSHEASAEAIIKAVNSSVASSLKQRLREIEGHHGGLVPLHGRLFAQWLHHLHPRECPYPHMSGTTSPLRPEIFEQEVGEPVGASEEEMLQHVQTASWKKPPTHEEGMCSSMWTMEEELVDAVAHEKALTAKRRKSASRAVLHGVALSVAVVSLVITMAKLFAGAGAESGSKIPGTEKAQQHNIKKTRKHNAVWLMLVRILSGAADGEVRIWDFDSEESVATLSDHTGAVCSVAAEWDLQRAISVGQDQIVRNWDLETGRCISRLEGHTGAVWCCSLDPDGNKAVTGAFDRHLMVWDLRMQSCVRAMLQHGRQVVDLRVDWPTFQGMSCSADRSIILWDLEVAEPLQRFDKHPGSVWCLDVDWAGRRMVTGAGPGDNSIFVWDFRDGFVERQILGHEGSVWALAVDWEVAHKAFETAQGVGLQTEAGIEPPDSNVPSKEEMQSGGESPDGKSHKGKRRKKWVKRRVKTTECPELGKRAELSRLVASGMTEAAAVDAGGESLCSGCSKDEERHTLMSRQMEDQQRLQAEFESSLLVRQEKFGEDVQQLGENLHTLHSLEAASLDQLRGGLAEVHAALNREMASLSRVEDQLGELREEVTQPSPAAVQQHQQDHHAAMLASRQVSELLHQERARAAAARLRNLVAPPFKAESPSIVAYVAFERTLALCTSRAFENLLAYREKMVDRADLQARHSDCLAQCLKAIDRKDLAKLPAPEPVREAQSMTPLLKVYSYAQCLADTGAGNCMAPKKQQPKVEEEVVVQESEDEPEEPEILTKCRDEMSGLGIASTSAISFIAARCLRAPGQLFYGEVKAGYKQRKGRWIRHGKGQQIMTAVTPMGLGPNQRPAFETLVVSIYEGAWEEDVPCGEGEFHYNCFQKSDGRWVDILQHIKSHEMREILHGNPLRTEARCVEMQGNLQVSVDSVASVLCCTSSQSVVQ</sequence>
<keyword evidence="7" id="KW-0732">Signal</keyword>
<evidence type="ECO:0000256" key="2">
    <source>
        <dbReference type="ARBA" id="ARBA00022737"/>
    </source>
</evidence>
<dbReference type="SMART" id="SM00320">
    <property type="entry name" value="WD40"/>
    <property type="match status" value="7"/>
</dbReference>